<keyword evidence="5" id="KW-1185">Reference proteome</keyword>
<dbReference type="GO" id="GO:0034237">
    <property type="term" value="F:protein kinase A regulatory subunit binding"/>
    <property type="evidence" value="ECO:0007669"/>
    <property type="project" value="TreeGrafter"/>
</dbReference>
<proteinExistence type="inferred from homology"/>
<dbReference type="Gene3D" id="6.10.280.150">
    <property type="match status" value="2"/>
</dbReference>
<evidence type="ECO:0000256" key="1">
    <source>
        <dbReference type="ARBA" id="ARBA00006993"/>
    </source>
</evidence>
<feature type="compositionally biased region" description="Basic residues" evidence="3">
    <location>
        <begin position="299"/>
        <end position="308"/>
    </location>
</feature>
<keyword evidence="2" id="KW-0206">Cytoskeleton</keyword>
<dbReference type="PANTHER" id="PTHR12902">
    <property type="entry name" value="WASP-1"/>
    <property type="match status" value="1"/>
</dbReference>
<evidence type="ECO:0000313" key="6">
    <source>
        <dbReference type="RefSeq" id="XP_025422719.1"/>
    </source>
</evidence>
<dbReference type="InterPro" id="IPR003124">
    <property type="entry name" value="WH2_dom"/>
</dbReference>
<organism evidence="5 6">
    <name type="scientific">Sipha flava</name>
    <name type="common">yellow sugarcane aphid</name>
    <dbReference type="NCBI Taxonomy" id="143950"/>
    <lineage>
        <taxon>Eukaryota</taxon>
        <taxon>Metazoa</taxon>
        <taxon>Ecdysozoa</taxon>
        <taxon>Arthropoda</taxon>
        <taxon>Hexapoda</taxon>
        <taxon>Insecta</taxon>
        <taxon>Pterygota</taxon>
        <taxon>Neoptera</taxon>
        <taxon>Paraneoptera</taxon>
        <taxon>Hemiptera</taxon>
        <taxon>Sternorrhyncha</taxon>
        <taxon>Aphidomorpha</taxon>
        <taxon>Aphidoidea</taxon>
        <taxon>Aphididae</taxon>
        <taxon>Sipha</taxon>
    </lineage>
</organism>
<feature type="compositionally biased region" description="Polar residues" evidence="3">
    <location>
        <begin position="284"/>
        <end position="294"/>
    </location>
</feature>
<dbReference type="Proteomes" id="UP000694846">
    <property type="component" value="Unplaced"/>
</dbReference>
<dbReference type="RefSeq" id="XP_025422719.1">
    <property type="nucleotide sequence ID" value="XM_025566934.1"/>
</dbReference>
<evidence type="ECO:0000259" key="4">
    <source>
        <dbReference type="PROSITE" id="PS51082"/>
    </source>
</evidence>
<evidence type="ECO:0000313" key="5">
    <source>
        <dbReference type="Proteomes" id="UP000694846"/>
    </source>
</evidence>
<dbReference type="Gene3D" id="1.20.5.340">
    <property type="match status" value="1"/>
</dbReference>
<dbReference type="GO" id="GO:0005856">
    <property type="term" value="C:cytoskeleton"/>
    <property type="evidence" value="ECO:0007669"/>
    <property type="project" value="UniProtKB-SubCell"/>
</dbReference>
<dbReference type="InterPro" id="IPR028288">
    <property type="entry name" value="SCAR/WAVE_fam"/>
</dbReference>
<feature type="domain" description="WH2" evidence="4">
    <location>
        <begin position="425"/>
        <end position="442"/>
    </location>
</feature>
<reference evidence="6" key="1">
    <citation type="submission" date="2025-08" db="UniProtKB">
        <authorList>
            <consortium name="RefSeq"/>
        </authorList>
    </citation>
    <scope>IDENTIFICATION</scope>
    <source>
        <tissue evidence="6">Whole body</tissue>
    </source>
</reference>
<dbReference type="GO" id="GO:0071933">
    <property type="term" value="F:Arp2/3 complex binding"/>
    <property type="evidence" value="ECO:0007669"/>
    <property type="project" value="TreeGrafter"/>
</dbReference>
<comment type="function">
    <text evidence="2">Downstream effector molecule involved in the transmission of signals from tyrosine kinase receptors and small GTPases to the actin cytoskeleton. Promotes formation of actin filaments. Part of the WAVE complex that regulates lamellipodia formation. The WAVE complex regulates actin filament reorganization via its interaction with the Arp2/3 complex.</text>
</comment>
<feature type="region of interest" description="Disordered" evidence="3">
    <location>
        <begin position="260"/>
        <end position="344"/>
    </location>
</feature>
<dbReference type="GO" id="GO:2000601">
    <property type="term" value="P:positive regulation of Arp2/3 complex-mediated actin nucleation"/>
    <property type="evidence" value="ECO:0007669"/>
    <property type="project" value="TreeGrafter"/>
</dbReference>
<dbReference type="PANTHER" id="PTHR12902:SF1">
    <property type="entry name" value="WISKOTT-ALDRICH SYNDROME PROTEIN FAMILY MEMBER"/>
    <property type="match status" value="1"/>
</dbReference>
<comment type="similarity">
    <text evidence="1 2">Belongs to the SCAR/WAVE family.</text>
</comment>
<comment type="subunit">
    <text evidence="2">Binds actin and the Arp2/3 complex.</text>
</comment>
<comment type="subcellular location">
    <subcellularLocation>
        <location evidence="2">Cytoplasm</location>
        <location evidence="2">Cytoskeleton</location>
    </subcellularLocation>
</comment>
<evidence type="ECO:0000256" key="2">
    <source>
        <dbReference type="RuleBase" id="RU367034"/>
    </source>
</evidence>
<dbReference type="PROSITE" id="PS51082">
    <property type="entry name" value="WH2"/>
    <property type="match status" value="1"/>
</dbReference>
<dbReference type="AlphaFoldDB" id="A0A8B8GHL8"/>
<feature type="region of interest" description="Disordered" evidence="3">
    <location>
        <begin position="470"/>
        <end position="508"/>
    </location>
</feature>
<protein>
    <recommendedName>
        <fullName evidence="2">Wiskott-Aldrich syndrome protein family member</fullName>
        <shortName evidence="2">WASP family protein member</shortName>
    </recommendedName>
</protein>
<keyword evidence="2" id="KW-0963">Cytoplasm</keyword>
<dbReference type="GeneID" id="112692307"/>
<feature type="compositionally biased region" description="Polar residues" evidence="3">
    <location>
        <begin position="317"/>
        <end position="339"/>
    </location>
</feature>
<dbReference type="GO" id="GO:0031209">
    <property type="term" value="C:SCAR complex"/>
    <property type="evidence" value="ECO:0007669"/>
    <property type="project" value="TreeGrafter"/>
</dbReference>
<sequence>MPFPIGVVQPVFVARNVVNQASSYGVTDSKLNELEVFSNCTLANIIRQLSSISKQAEGMFGKLTREAQSLSVRANSLQIRLDRLSINTKQLNIDDDEEVPLQLIHARKDFKSAVIFNHQIFSRDTMPTQLFEMYSKCDKLPPLYKLNHYREDGQDCMKFYTDPNYFFDLKRLSTPIDVEQFTRGRGENRNGSLSEGYEFGRRANKIVKRPYSTRERQKRLAVQNGEHIMSEDDYRAYRRAYASCNGPTRLDDYCQYTGETTNLFGTGGTEVEQTQRGADRPRINSGSNETSVDQTVRGHGPHSNRKRLPPPPPPPTVNDSRSTESLPSFTESGGCSSANVPPAPPLPPPVLDALAMFANRSVKRSLSIQSVPSHVTHLEPSVPPAVHYDARQRNDETIVDAANDTATKVGSGIAEKTHETDFFDLRVDLLKAIKDGVKLRKVSRDKQKEEAFDSDSFRCVDLILSRRVAFEHSDSDSSSNKGYDSDSCVKEMCSNTSNNKSNETPRKS</sequence>
<keyword evidence="2" id="KW-0009">Actin-binding</keyword>
<dbReference type="OrthoDB" id="1060785at2759"/>
<name>A0A8B8GHL8_9HEMI</name>
<gene>
    <name evidence="6" type="primary">LOC112692307</name>
</gene>
<dbReference type="GO" id="GO:0030036">
    <property type="term" value="P:actin cytoskeleton organization"/>
    <property type="evidence" value="ECO:0007669"/>
    <property type="project" value="UniProtKB-UniRule"/>
</dbReference>
<evidence type="ECO:0000256" key="3">
    <source>
        <dbReference type="SAM" id="MobiDB-lite"/>
    </source>
</evidence>
<dbReference type="GO" id="GO:0003779">
    <property type="term" value="F:actin binding"/>
    <property type="evidence" value="ECO:0007669"/>
    <property type="project" value="UniProtKB-UniRule"/>
</dbReference>
<feature type="compositionally biased region" description="Polar residues" evidence="3">
    <location>
        <begin position="493"/>
        <end position="502"/>
    </location>
</feature>
<accession>A0A8B8GHL8</accession>